<dbReference type="InterPro" id="IPR012946">
    <property type="entry name" value="X8"/>
</dbReference>
<evidence type="ECO:0000259" key="13">
    <source>
        <dbReference type="SMART" id="SM00768"/>
    </source>
</evidence>
<dbReference type="AlphaFoldDB" id="A0A319FAZ6"/>
<evidence type="ECO:0000256" key="4">
    <source>
        <dbReference type="ARBA" id="ARBA00022679"/>
    </source>
</evidence>
<dbReference type="GO" id="GO:0042124">
    <property type="term" value="F:1,3-beta-glucanosyltransferase activity"/>
    <property type="evidence" value="ECO:0007669"/>
    <property type="project" value="TreeGrafter"/>
</dbReference>
<keyword evidence="7" id="KW-1015">Disulfide bond</keyword>
<evidence type="ECO:0000256" key="8">
    <source>
        <dbReference type="ARBA" id="ARBA00023180"/>
    </source>
</evidence>
<keyword evidence="5 11" id="KW-0732">Signal</keyword>
<dbReference type="Gene3D" id="3.20.20.80">
    <property type="entry name" value="Glycosidases"/>
    <property type="match status" value="1"/>
</dbReference>
<keyword evidence="3 11" id="KW-0336">GPI-anchor</keyword>
<evidence type="ECO:0000256" key="7">
    <source>
        <dbReference type="ARBA" id="ARBA00023157"/>
    </source>
</evidence>
<dbReference type="GO" id="GO:0005886">
    <property type="term" value="C:plasma membrane"/>
    <property type="evidence" value="ECO:0007669"/>
    <property type="project" value="UniProtKB-SubCell"/>
</dbReference>
<evidence type="ECO:0000256" key="1">
    <source>
        <dbReference type="ARBA" id="ARBA00004609"/>
    </source>
</evidence>
<dbReference type="OrthoDB" id="421038at2759"/>
<evidence type="ECO:0000256" key="2">
    <source>
        <dbReference type="ARBA" id="ARBA00007528"/>
    </source>
</evidence>
<dbReference type="EC" id="2.4.1.-" evidence="11"/>
<keyword evidence="6 11" id="KW-0472">Membrane</keyword>
<accession>A0A319FAZ6</accession>
<evidence type="ECO:0000313" key="15">
    <source>
        <dbReference type="Proteomes" id="UP000248423"/>
    </source>
</evidence>
<dbReference type="VEuPathDB" id="FungiDB:BO78DRAFT_375567"/>
<evidence type="ECO:0000256" key="5">
    <source>
        <dbReference type="ARBA" id="ARBA00022729"/>
    </source>
</evidence>
<comment type="subcellular location">
    <subcellularLocation>
        <location evidence="1 11">Cell membrane</location>
        <topology evidence="1 11">Lipid-anchor</topology>
        <topology evidence="1 11">GPI-anchor</topology>
    </subcellularLocation>
</comment>
<dbReference type="Proteomes" id="UP000248423">
    <property type="component" value="Unassembled WGS sequence"/>
</dbReference>
<dbReference type="FunFam" id="3.20.20.80:FF:000038">
    <property type="entry name" value="1,3-beta-glucanosyltransferase"/>
    <property type="match status" value="1"/>
</dbReference>
<feature type="region of interest" description="Disordered" evidence="12">
    <location>
        <begin position="491"/>
        <end position="510"/>
    </location>
</feature>
<dbReference type="EMBL" id="KZ826383">
    <property type="protein sequence ID" value="PYI03233.1"/>
    <property type="molecule type" value="Genomic_DNA"/>
</dbReference>
<dbReference type="PANTHER" id="PTHR31468:SF2">
    <property type="entry name" value="1,3-BETA-GLUCANOSYLTRANSFERASE GAS1"/>
    <property type="match status" value="1"/>
</dbReference>
<dbReference type="GO" id="GO:0071970">
    <property type="term" value="P:fungal-type cell wall (1-&gt;3)-beta-D-glucan biosynthetic process"/>
    <property type="evidence" value="ECO:0007669"/>
    <property type="project" value="TreeGrafter"/>
</dbReference>
<evidence type="ECO:0000313" key="14">
    <source>
        <dbReference type="EMBL" id="PYI03233.1"/>
    </source>
</evidence>
<feature type="signal peptide" evidence="11">
    <location>
        <begin position="1"/>
        <end position="19"/>
    </location>
</feature>
<dbReference type="STRING" id="1448318.A0A319FAZ6"/>
<keyword evidence="9 11" id="KW-0449">Lipoprotein</keyword>
<evidence type="ECO:0000256" key="9">
    <source>
        <dbReference type="ARBA" id="ARBA00023288"/>
    </source>
</evidence>
<organism evidence="14 15">
    <name type="scientific">Aspergillus sclerotiicarbonarius (strain CBS 121057 / IBT 28362)</name>
    <dbReference type="NCBI Taxonomy" id="1448318"/>
    <lineage>
        <taxon>Eukaryota</taxon>
        <taxon>Fungi</taxon>
        <taxon>Dikarya</taxon>
        <taxon>Ascomycota</taxon>
        <taxon>Pezizomycotina</taxon>
        <taxon>Eurotiomycetes</taxon>
        <taxon>Eurotiomycetidae</taxon>
        <taxon>Eurotiales</taxon>
        <taxon>Aspergillaceae</taxon>
        <taxon>Aspergillus</taxon>
        <taxon>Aspergillus subgen. Circumdati</taxon>
    </lineage>
</organism>
<dbReference type="InterPro" id="IPR004886">
    <property type="entry name" value="Glucanosyltransferase"/>
</dbReference>
<dbReference type="Pfam" id="PF07983">
    <property type="entry name" value="X8"/>
    <property type="match status" value="1"/>
</dbReference>
<protein>
    <recommendedName>
        <fullName evidence="11">1,3-beta-glucanosyltransferase</fullName>
        <ecNumber evidence="11">2.4.1.-</ecNumber>
    </recommendedName>
</protein>
<keyword evidence="4 11" id="KW-0808">Transferase</keyword>
<dbReference type="GO" id="GO:0031505">
    <property type="term" value="P:fungal-type cell wall organization"/>
    <property type="evidence" value="ECO:0007669"/>
    <property type="project" value="TreeGrafter"/>
</dbReference>
<feature type="domain" description="X8" evidence="13">
    <location>
        <begin position="379"/>
        <end position="472"/>
    </location>
</feature>
<dbReference type="InterPro" id="IPR017853">
    <property type="entry name" value="GH"/>
</dbReference>
<sequence length="544" mass="57048">MKVAASVAAAAALVDVAVASVPAIVIKGSKFFYENNGTEFFIRGVAYQPPYDGTGTTTSAGSVDFVDPLANETICKRDLPYLQELNTNVVRVYDVDPDADHTTCMNLLADAGIYVLADLSTSDYSIVSDDPQWNLELYDFYASVVDSLANYTNTLGFFAGNENSNSANTTGASAFVKAAVRDMKAYIKTKGYRDIGVGYSAADVTDIRTDLVDYFNCGDQDDAVDFFGDNVYEWCGDSTYTESGYNVMTEDLKNYSVPYFFSEYGCITVQPRSFSNVPVMYGSEMDYWLAGGIVYEYFQDANDYGLVNISDGDVVTGTAFSSYSKEINSVSPTGTNSASYTPTNTVARSCPTVGASWDAASNLPPAPNAELCSCMEETLTCVVKSSVSSKDYSDLFGTVCGYSESACAGIDTNTTSGVYGAYSMCSSKQMLNWALNAYYEEQKSAGNAASACDFGGSATTTATVSATGTCSSLLKAVGTAGTGTVSLSAAAGTSTGDSSSGSSGSKSSSAGIPGYSSYTTSLGLGQLAVFVAVGLLSGTGMILL</sequence>
<dbReference type="SUPFAM" id="SSF51445">
    <property type="entry name" value="(Trans)glycosidases"/>
    <property type="match status" value="1"/>
</dbReference>
<proteinExistence type="inferred from homology"/>
<dbReference type="SMART" id="SM00768">
    <property type="entry name" value="X8"/>
    <property type="match status" value="1"/>
</dbReference>
<comment type="function">
    <text evidence="10">Splits internally a 1,3-beta-glucan molecule and transfers the newly generated reducing end (the donor) to the non-reducing end of another 1,3-beta-glucan molecule (the acceptor) forming a 1,3-beta linkage, resulting in the elongation of 1,3-beta-glucan chains in the cell wall. Involved in cell wall morphogenesis.</text>
</comment>
<evidence type="ECO:0000256" key="6">
    <source>
        <dbReference type="ARBA" id="ARBA00023136"/>
    </source>
</evidence>
<evidence type="ECO:0000256" key="12">
    <source>
        <dbReference type="SAM" id="MobiDB-lite"/>
    </source>
</evidence>
<dbReference type="Pfam" id="PF03198">
    <property type="entry name" value="Glyco_hydro_72"/>
    <property type="match status" value="1"/>
</dbReference>
<dbReference type="GO" id="GO:0098552">
    <property type="term" value="C:side of membrane"/>
    <property type="evidence" value="ECO:0007669"/>
    <property type="project" value="UniProtKB-KW"/>
</dbReference>
<evidence type="ECO:0000256" key="3">
    <source>
        <dbReference type="ARBA" id="ARBA00022622"/>
    </source>
</evidence>
<feature type="chain" id="PRO_5016192458" description="1,3-beta-glucanosyltransferase" evidence="11">
    <location>
        <begin position="20"/>
        <end position="544"/>
    </location>
</feature>
<dbReference type="PANTHER" id="PTHR31468">
    <property type="entry name" value="1,3-BETA-GLUCANOSYLTRANSFERASE GAS1"/>
    <property type="match status" value="1"/>
</dbReference>
<dbReference type="Gene3D" id="1.20.58.1040">
    <property type="match status" value="1"/>
</dbReference>
<keyword evidence="8" id="KW-0325">Glycoprotein</keyword>
<evidence type="ECO:0000256" key="10">
    <source>
        <dbReference type="ARBA" id="ARBA00025026"/>
    </source>
</evidence>
<reference evidence="14 15" key="1">
    <citation type="submission" date="2018-02" db="EMBL/GenBank/DDBJ databases">
        <title>The genomes of Aspergillus section Nigri reveals drivers in fungal speciation.</title>
        <authorList>
            <consortium name="DOE Joint Genome Institute"/>
            <person name="Vesth T.C."/>
            <person name="Nybo J."/>
            <person name="Theobald S."/>
            <person name="Brandl J."/>
            <person name="Frisvad J.C."/>
            <person name="Nielsen K.F."/>
            <person name="Lyhne E.K."/>
            <person name="Kogle M.E."/>
            <person name="Kuo A."/>
            <person name="Riley R."/>
            <person name="Clum A."/>
            <person name="Nolan M."/>
            <person name="Lipzen A."/>
            <person name="Salamov A."/>
            <person name="Henrissat B."/>
            <person name="Wiebenga A."/>
            <person name="De vries R.P."/>
            <person name="Grigoriev I.V."/>
            <person name="Mortensen U.H."/>
            <person name="Andersen M.R."/>
            <person name="Baker S.E."/>
        </authorList>
    </citation>
    <scope>NUCLEOTIDE SEQUENCE [LARGE SCALE GENOMIC DNA]</scope>
    <source>
        <strain evidence="14 15">CBS 121057</strain>
    </source>
</reference>
<comment type="similarity">
    <text evidence="2 11">Belongs to the glycosyl hydrolase 72 family.</text>
</comment>
<gene>
    <name evidence="14" type="ORF">BO78DRAFT_375567</name>
</gene>
<keyword evidence="15" id="KW-1185">Reference proteome</keyword>
<evidence type="ECO:0000256" key="11">
    <source>
        <dbReference type="RuleBase" id="RU361209"/>
    </source>
</evidence>
<name>A0A319FAZ6_ASPSB</name>